<accession>A0A9Q0IXZ0</accession>
<dbReference type="Pfam" id="PF20431">
    <property type="entry name" value="E_motif"/>
    <property type="match status" value="1"/>
</dbReference>
<keyword evidence="6" id="KW-1185">Reference proteome</keyword>
<dbReference type="PROSITE" id="PS51375">
    <property type="entry name" value="PPR"/>
    <property type="match status" value="1"/>
</dbReference>
<evidence type="ECO:0000313" key="6">
    <source>
        <dbReference type="Proteomes" id="UP001141552"/>
    </source>
</evidence>
<evidence type="ECO:0000256" key="1">
    <source>
        <dbReference type="ARBA" id="ARBA00006643"/>
    </source>
</evidence>
<dbReference type="GO" id="GO:0008270">
    <property type="term" value="F:zinc ion binding"/>
    <property type="evidence" value="ECO:0007669"/>
    <property type="project" value="InterPro"/>
</dbReference>
<dbReference type="InterPro" id="IPR032867">
    <property type="entry name" value="DYW_dom"/>
</dbReference>
<gene>
    <name evidence="5" type="ORF">Tsubulata_046047</name>
</gene>
<feature type="repeat" description="PPR" evidence="3">
    <location>
        <begin position="119"/>
        <end position="153"/>
    </location>
</feature>
<protein>
    <recommendedName>
        <fullName evidence="4">DYW domain-containing protein</fullName>
    </recommendedName>
</protein>
<dbReference type="InterPro" id="IPR002885">
    <property type="entry name" value="PPR_rpt"/>
</dbReference>
<dbReference type="PANTHER" id="PTHR47926:SF461">
    <property type="entry name" value="PENTATRICOPEPTIDE REPEAT SUPERFAMILY PROTEIN"/>
    <property type="match status" value="1"/>
</dbReference>
<dbReference type="InterPro" id="IPR046848">
    <property type="entry name" value="E_motif"/>
</dbReference>
<dbReference type="GO" id="GO:0003723">
    <property type="term" value="F:RNA binding"/>
    <property type="evidence" value="ECO:0007669"/>
    <property type="project" value="InterPro"/>
</dbReference>
<dbReference type="Pfam" id="PF20430">
    <property type="entry name" value="Eplus_motif"/>
    <property type="match status" value="1"/>
</dbReference>
<name>A0A9Q0IXZ0_9ROSI</name>
<dbReference type="PANTHER" id="PTHR47926">
    <property type="entry name" value="PENTATRICOPEPTIDE REPEAT-CONTAINING PROTEIN"/>
    <property type="match status" value="1"/>
</dbReference>
<sequence>MRVLRQIHARVLTRILPLSTFCFLLSKILSFSALSPLGNIHYARKVFAQIPSPGIYAYNSLIRGLLMAKNPNPSRQPLYLYRKMVRSGYPTPNTFTLAFVLKACSLAMAFQEGRQAKANHVTFIGILSACAHGGLVSEGRKYWSYMLESGIEPSMEHYGCMVDLLCRGGLVDEAYNFVKTIPITPNPVIWRTLLSGCKKGGMLQKAEIVAQRLLEAEPQNAENYIILAKLYGSTSQWEKMSQVRMSMKQKGIRAVPGCTSIEVDGFMHEFVMGDWSHPEAMEIRRTLRDVSVRIQKSGHEPLISAVLHRVDAEEKEHALYEHSERLAIAYGLLKVKAPAAIRIVKNLRVCQDCHEVTKIISKIYGREIIVRDRVRFHKFVNGSCSCRDYW</sequence>
<evidence type="ECO:0000256" key="3">
    <source>
        <dbReference type="PROSITE-ProRule" id="PRU00708"/>
    </source>
</evidence>
<dbReference type="OrthoDB" id="185373at2759"/>
<comment type="similarity">
    <text evidence="1">Belongs to the PPR family. PCMP-H subfamily.</text>
</comment>
<dbReference type="Pfam" id="PF12854">
    <property type="entry name" value="PPR_1"/>
    <property type="match status" value="1"/>
</dbReference>
<dbReference type="EMBL" id="JAKUCV010007558">
    <property type="protein sequence ID" value="KAJ4822871.1"/>
    <property type="molecule type" value="Genomic_DNA"/>
</dbReference>
<dbReference type="Proteomes" id="UP001141552">
    <property type="component" value="Unassembled WGS sequence"/>
</dbReference>
<dbReference type="Pfam" id="PF14432">
    <property type="entry name" value="DYW_deaminase"/>
    <property type="match status" value="1"/>
</dbReference>
<keyword evidence="2" id="KW-0677">Repeat</keyword>
<dbReference type="Gene3D" id="1.25.40.10">
    <property type="entry name" value="Tetratricopeptide repeat domain"/>
    <property type="match status" value="1"/>
</dbReference>
<dbReference type="AlphaFoldDB" id="A0A9Q0IXZ0"/>
<dbReference type="InterPro" id="IPR046960">
    <property type="entry name" value="PPR_At4g14850-like_plant"/>
</dbReference>
<organism evidence="5 6">
    <name type="scientific">Turnera subulata</name>
    <dbReference type="NCBI Taxonomy" id="218843"/>
    <lineage>
        <taxon>Eukaryota</taxon>
        <taxon>Viridiplantae</taxon>
        <taxon>Streptophyta</taxon>
        <taxon>Embryophyta</taxon>
        <taxon>Tracheophyta</taxon>
        <taxon>Spermatophyta</taxon>
        <taxon>Magnoliopsida</taxon>
        <taxon>eudicotyledons</taxon>
        <taxon>Gunneridae</taxon>
        <taxon>Pentapetalae</taxon>
        <taxon>rosids</taxon>
        <taxon>fabids</taxon>
        <taxon>Malpighiales</taxon>
        <taxon>Passifloraceae</taxon>
        <taxon>Turnera</taxon>
    </lineage>
</organism>
<comment type="caution">
    <text evidence="5">The sequence shown here is derived from an EMBL/GenBank/DDBJ whole genome shotgun (WGS) entry which is preliminary data.</text>
</comment>
<dbReference type="InterPro" id="IPR046849">
    <property type="entry name" value="E2_motif"/>
</dbReference>
<dbReference type="FunFam" id="1.25.40.10:FF:000242">
    <property type="entry name" value="Pentatricopeptide repeat-containing protein"/>
    <property type="match status" value="1"/>
</dbReference>
<dbReference type="NCBIfam" id="TIGR00756">
    <property type="entry name" value="PPR"/>
    <property type="match status" value="1"/>
</dbReference>
<dbReference type="GO" id="GO:0009451">
    <property type="term" value="P:RNA modification"/>
    <property type="evidence" value="ECO:0007669"/>
    <property type="project" value="InterPro"/>
</dbReference>
<evidence type="ECO:0000256" key="2">
    <source>
        <dbReference type="ARBA" id="ARBA00022737"/>
    </source>
</evidence>
<feature type="domain" description="DYW" evidence="4">
    <location>
        <begin position="298"/>
        <end position="390"/>
    </location>
</feature>
<proteinExistence type="inferred from homology"/>
<evidence type="ECO:0000259" key="4">
    <source>
        <dbReference type="Pfam" id="PF14432"/>
    </source>
</evidence>
<reference evidence="5" key="1">
    <citation type="submission" date="2022-02" db="EMBL/GenBank/DDBJ databases">
        <authorList>
            <person name="Henning P.M."/>
            <person name="McCubbin A.G."/>
            <person name="Shore J.S."/>
        </authorList>
    </citation>
    <scope>NUCLEOTIDE SEQUENCE</scope>
    <source>
        <strain evidence="5">F60SS</strain>
        <tissue evidence="5">Leaves</tissue>
    </source>
</reference>
<dbReference type="InterPro" id="IPR011990">
    <property type="entry name" value="TPR-like_helical_dom_sf"/>
</dbReference>
<reference evidence="5" key="2">
    <citation type="journal article" date="2023" name="Plants (Basel)">
        <title>Annotation of the Turnera subulata (Passifloraceae) Draft Genome Reveals the S-Locus Evolved after the Divergence of Turneroideae from Passifloroideae in a Stepwise Manner.</title>
        <authorList>
            <person name="Henning P.M."/>
            <person name="Roalson E.H."/>
            <person name="Mir W."/>
            <person name="McCubbin A.G."/>
            <person name="Shore J.S."/>
        </authorList>
    </citation>
    <scope>NUCLEOTIDE SEQUENCE</scope>
    <source>
        <tissue evidence="5">Leaves</tissue>
    </source>
</reference>
<evidence type="ECO:0000313" key="5">
    <source>
        <dbReference type="EMBL" id="KAJ4822871.1"/>
    </source>
</evidence>